<evidence type="ECO:0000313" key="5">
    <source>
        <dbReference type="Proteomes" id="UP000199289"/>
    </source>
</evidence>
<evidence type="ECO:0000313" key="4">
    <source>
        <dbReference type="EMBL" id="SDQ98978.1"/>
    </source>
</evidence>
<dbReference type="InterPro" id="IPR038404">
    <property type="entry name" value="TRAP_DctP_sf"/>
</dbReference>
<reference evidence="4" key="1">
    <citation type="submission" date="2016-10" db="EMBL/GenBank/DDBJ databases">
        <authorList>
            <person name="de Groot N.N."/>
        </authorList>
    </citation>
    <scope>NUCLEOTIDE SEQUENCE [LARGE SCALE GENOMIC DNA]</scope>
    <source>
        <strain evidence="4">CGMCC 1.12397</strain>
    </source>
</reference>
<dbReference type="EMBL" id="QQST01000002">
    <property type="protein sequence ID" value="RDI70154.1"/>
    <property type="molecule type" value="Genomic_DNA"/>
</dbReference>
<accession>A0A1H1FDR4</accession>
<dbReference type="RefSeq" id="WP_092538666.1">
    <property type="nucleotide sequence ID" value="NZ_FNKQ01000004.1"/>
</dbReference>
<organism evidence="4 5">
    <name type="scientific">Halopelagius longus</name>
    <dbReference type="NCBI Taxonomy" id="1236180"/>
    <lineage>
        <taxon>Archaea</taxon>
        <taxon>Methanobacteriati</taxon>
        <taxon>Methanobacteriota</taxon>
        <taxon>Stenosarchaea group</taxon>
        <taxon>Halobacteria</taxon>
        <taxon>Halobacteriales</taxon>
        <taxon>Haloferacaceae</taxon>
    </lineage>
</organism>
<dbReference type="AlphaFoldDB" id="A0A1H1FDR4"/>
<dbReference type="CDD" id="cd13603">
    <property type="entry name" value="PBP2_TRAP_Siap_TeaA_like"/>
    <property type="match status" value="1"/>
</dbReference>
<evidence type="ECO:0000256" key="2">
    <source>
        <dbReference type="SAM" id="MobiDB-lite"/>
    </source>
</evidence>
<dbReference type="PROSITE" id="PS51318">
    <property type="entry name" value="TAT"/>
    <property type="match status" value="1"/>
</dbReference>
<keyword evidence="1" id="KW-0732">Signal</keyword>
<protein>
    <submittedName>
        <fullName evidence="3">TRAP transporter substrate-binding protein</fullName>
    </submittedName>
    <submittedName>
        <fullName evidence="4">TRAP-type C4-dicarboxylate transport system, substrate-binding protein</fullName>
    </submittedName>
</protein>
<dbReference type="PANTHER" id="PTHR33376:SF4">
    <property type="entry name" value="SIALIC ACID-BINDING PERIPLASMIC PROTEIN SIAP"/>
    <property type="match status" value="1"/>
</dbReference>
<reference evidence="3 6" key="3">
    <citation type="submission" date="2018-07" db="EMBL/GenBank/DDBJ databases">
        <title>Genome sequence of extremly halophilic archaeon Halopelagius longus strain BC12-B1.</title>
        <authorList>
            <person name="Zhang X."/>
        </authorList>
    </citation>
    <scope>NUCLEOTIDE SEQUENCE [LARGE SCALE GENOMIC DNA]</scope>
    <source>
        <strain evidence="3 6">BC12-B1</strain>
    </source>
</reference>
<keyword evidence="6" id="KW-1185">Reference proteome</keyword>
<evidence type="ECO:0000256" key="1">
    <source>
        <dbReference type="ARBA" id="ARBA00022729"/>
    </source>
</evidence>
<feature type="compositionally biased region" description="Gly residues" evidence="2">
    <location>
        <begin position="29"/>
        <end position="49"/>
    </location>
</feature>
<proteinExistence type="predicted"/>
<dbReference type="PANTHER" id="PTHR33376">
    <property type="match status" value="1"/>
</dbReference>
<feature type="region of interest" description="Disordered" evidence="2">
    <location>
        <begin position="28"/>
        <end position="56"/>
    </location>
</feature>
<dbReference type="GO" id="GO:0055085">
    <property type="term" value="P:transmembrane transport"/>
    <property type="evidence" value="ECO:0007669"/>
    <property type="project" value="InterPro"/>
</dbReference>
<dbReference type="NCBIfam" id="NF037995">
    <property type="entry name" value="TRAP_S1"/>
    <property type="match status" value="1"/>
</dbReference>
<dbReference type="PROSITE" id="PS51257">
    <property type="entry name" value="PROKAR_LIPOPROTEIN"/>
    <property type="match status" value="1"/>
</dbReference>
<evidence type="ECO:0000313" key="3">
    <source>
        <dbReference type="EMBL" id="RDI70154.1"/>
    </source>
</evidence>
<gene>
    <name evidence="3" type="ORF">DWB78_16170</name>
    <name evidence="4" type="ORF">SAMN05216278_3151</name>
</gene>
<reference evidence="5" key="2">
    <citation type="submission" date="2016-10" db="EMBL/GenBank/DDBJ databases">
        <authorList>
            <person name="Varghese N."/>
            <person name="Submissions S."/>
        </authorList>
    </citation>
    <scope>NUCLEOTIDE SEQUENCE [LARGE SCALE GENOMIC DNA]</scope>
    <source>
        <strain evidence="5">CGMCC 1.12397</strain>
    </source>
</reference>
<dbReference type="InterPro" id="IPR018389">
    <property type="entry name" value="DctP_fam"/>
</dbReference>
<dbReference type="Proteomes" id="UP000199289">
    <property type="component" value="Unassembled WGS sequence"/>
</dbReference>
<dbReference type="Pfam" id="PF03480">
    <property type="entry name" value="DctP"/>
    <property type="match status" value="1"/>
</dbReference>
<sequence>MSQQSRRSFIKRASLLGGTGAVTSLAGCSGAGGGSGNTGTTGSSGGGDSGSESHSMLIGSVFPSGHVINEMANSWADTVAKETDDRVSITIEPAFGGEQEVMEQTRIGSIDGTIIGTRWVIDYDPKNFWVESPFVFENWEQQKRAFEADYLDDGKKRLREEGNQRLVEQPVYRGYRHTSGKSAFETPEDIQGTNLRVPDLSPWVNIWEGIGASPTTVAFDELYSALQQGVVKAQENPAETVLSASLHEVQSHYTLTQHLASTGWFTLNTDTFSSLSDDDQTVVTDTLTQSIKDLSTKIAESESKAIDELKNKGMTIVEPDRDAWLAAAEEPLKAQFEKKWEPSLEEVRNI</sequence>
<dbReference type="Proteomes" id="UP000255421">
    <property type="component" value="Unassembled WGS sequence"/>
</dbReference>
<dbReference type="InterPro" id="IPR006311">
    <property type="entry name" value="TAT_signal"/>
</dbReference>
<name>A0A1H1FDR4_9EURY</name>
<dbReference type="OrthoDB" id="342744at2157"/>
<dbReference type="EMBL" id="FNKQ01000004">
    <property type="protein sequence ID" value="SDQ98978.1"/>
    <property type="molecule type" value="Genomic_DNA"/>
</dbReference>
<dbReference type="Gene3D" id="3.40.190.170">
    <property type="entry name" value="Bacterial extracellular solute-binding protein, family 7"/>
    <property type="match status" value="1"/>
</dbReference>
<evidence type="ECO:0000313" key="6">
    <source>
        <dbReference type="Proteomes" id="UP000255421"/>
    </source>
</evidence>